<evidence type="ECO:0000313" key="3">
    <source>
        <dbReference type="EMBL" id="KAF0701346.1"/>
    </source>
</evidence>
<reference evidence="3" key="1">
    <citation type="submission" date="2019-06" db="EMBL/GenBank/DDBJ databases">
        <title>Genomics analysis of Aphanomyces spp. identifies a new class of oomycete effector associated with host adaptation.</title>
        <authorList>
            <person name="Gaulin E."/>
        </authorList>
    </citation>
    <scope>NUCLEOTIDE SEQUENCE</scope>
    <source>
        <strain evidence="3">CBS 578.67</strain>
    </source>
</reference>
<name>A0A6A4YXJ9_9STRA</name>
<feature type="region of interest" description="Disordered" evidence="1">
    <location>
        <begin position="584"/>
        <end position="611"/>
    </location>
</feature>
<organism evidence="3">
    <name type="scientific">Aphanomyces stellatus</name>
    <dbReference type="NCBI Taxonomy" id="120398"/>
    <lineage>
        <taxon>Eukaryota</taxon>
        <taxon>Sar</taxon>
        <taxon>Stramenopiles</taxon>
        <taxon>Oomycota</taxon>
        <taxon>Saprolegniomycetes</taxon>
        <taxon>Saprolegniales</taxon>
        <taxon>Verrucalvaceae</taxon>
        <taxon>Aphanomyces</taxon>
    </lineage>
</organism>
<feature type="non-terminal residue" evidence="3">
    <location>
        <position position="1"/>
    </location>
</feature>
<dbReference type="EMBL" id="VJMH01005093">
    <property type="protein sequence ID" value="KAF0701346.1"/>
    <property type="molecule type" value="Genomic_DNA"/>
</dbReference>
<feature type="region of interest" description="Disordered" evidence="1">
    <location>
        <begin position="631"/>
        <end position="661"/>
    </location>
</feature>
<dbReference type="Pfam" id="PF10988">
    <property type="entry name" value="DUF2807"/>
    <property type="match status" value="1"/>
</dbReference>
<sequence length="661" mass="70147">SISITNANAGTVFVQDRALSIQNLHLHAAGAGSIQWDVPTTVVAAAADLRTSDAGNVTLFASNLFLALEMKASTAGRGDIAISSANMTVLTHLVTDISGSGDVVYNSHGSGTCGDLLIKQMGPGAAYTSSITCINTSVVAASTGDVYVSSLNVLDVNQMGSGTVYLEVDAESRRPPSMINGHVHMLQATQPTVPSMEHLQVPPHVLSTPPTHPDVPPVDSTTQHEVVQFRNDFDTRVTALNLDCGRTFVMERPELVDTNAFEVVTPSTTYLWQSYGDSEDVVDGERTLTMVCTPANNSEPHYVNIYVSTQSIRKITSRADGDVVIYPNTLASSNTTNLTIQNAGSGNIFVQDSTVTAHTLSLHADTSGSIQWNVPTTVVAHTLDLQTAAAGSIFLFASNTLAAQSLVASAQASGSIAVSVSKIAVADLHTDVSGSGGIVYAATTGKCTLHAIKQMGSGNVYTSSISCVDTTVLAASSGDIFVAGTNSLDVNQMGSGNVYLQQLLPLPPRTSGTYRLLKTDPTAIIIPHVPVPPHVLDENRSLPQPDAPSIYGLSDAFSLCFLRNTKTKMKLTPKEAIAINVQPPTFYHSHHPPASHEQYQRQSQQRQQQLYNSHSGTINYVDAQGLSSSMLPQHDPWINTSVPTIPQRGIRQPSGKNSPPI</sequence>
<dbReference type="OrthoDB" id="79828at2759"/>
<dbReference type="AlphaFoldDB" id="A0A6A4YXJ9"/>
<evidence type="ECO:0000259" key="2">
    <source>
        <dbReference type="Pfam" id="PF10988"/>
    </source>
</evidence>
<accession>A0A6A4YXJ9</accession>
<dbReference type="PANTHER" id="PTHR39200:SF1">
    <property type="entry name" value="AUTO-TRANSPORTER ADHESIN HEAD GIN DOMAIN-CONTAINING PROTEIN-RELATED"/>
    <property type="match status" value="1"/>
</dbReference>
<feature type="domain" description="Putative auto-transporter adhesin head GIN" evidence="2">
    <location>
        <begin position="389"/>
        <end position="499"/>
    </location>
</feature>
<gene>
    <name evidence="3" type="ORF">As57867_008166</name>
</gene>
<dbReference type="InterPro" id="IPR021255">
    <property type="entry name" value="DUF2807"/>
</dbReference>
<comment type="caution">
    <text evidence="3">The sequence shown here is derived from an EMBL/GenBank/DDBJ whole genome shotgun (WGS) entry which is preliminary data.</text>
</comment>
<evidence type="ECO:0000256" key="1">
    <source>
        <dbReference type="SAM" id="MobiDB-lite"/>
    </source>
</evidence>
<protein>
    <recommendedName>
        <fullName evidence="2">Putative auto-transporter adhesin head GIN domain-containing protein</fullName>
    </recommendedName>
</protein>
<feature type="compositionally biased region" description="Low complexity" evidence="1">
    <location>
        <begin position="600"/>
        <end position="609"/>
    </location>
</feature>
<dbReference type="Gene3D" id="2.160.20.120">
    <property type="match status" value="3"/>
</dbReference>
<proteinExistence type="predicted"/>
<dbReference type="PANTHER" id="PTHR39200">
    <property type="entry name" value="HYPOTHETICAL EXPORTED PROTEIN"/>
    <property type="match status" value="1"/>
</dbReference>